<dbReference type="KEGG" id="csta:CSTAT_09510"/>
<name>A0A177IVS0_9CORY</name>
<dbReference type="RefSeq" id="WP_066837583.1">
    <property type="nucleotide sequence ID" value="NZ_CAJFGC010000053.1"/>
</dbReference>
<proteinExistence type="predicted"/>
<evidence type="ECO:0000256" key="2">
    <source>
        <dbReference type="SAM" id="Phobius"/>
    </source>
</evidence>
<dbReference type="EMBL" id="LSTQ01000002">
    <property type="protein sequence ID" value="OAH32185.1"/>
    <property type="molecule type" value="Genomic_DNA"/>
</dbReference>
<protein>
    <submittedName>
        <fullName evidence="3">DUF2771 domain-containing protein</fullName>
    </submittedName>
</protein>
<sequence length="187" mass="20320">MATRKQARKQTLVQVLALLIAVVVIVVAVVLFQSWSNNRPGAHPKDIRVTATVGDESIEVAPYLVCEPGTECPEGEVPNLYVGENDTLKLDIPDDISRYQWQVLSIYDDPAANDETRHGAGETEAVEIPGSVDPIEASDSQDRPKLIVVEVSAVLIGADDNGDEAPYSSVWSLSTMSDEELAEQENM</sequence>
<keyword evidence="5" id="KW-1185">Reference proteome</keyword>
<reference evidence="4" key="2">
    <citation type="submission" date="2016-02" db="EMBL/GenBank/DDBJ databases">
        <authorList>
            <person name="Wen L."/>
            <person name="He K."/>
            <person name="Yang H."/>
        </authorList>
    </citation>
    <scope>NUCLEOTIDE SEQUENCE [LARGE SCALE GENOMIC DNA]</scope>
    <source>
        <strain evidence="4">GA-15</strain>
    </source>
</reference>
<evidence type="ECO:0000313" key="4">
    <source>
        <dbReference type="EMBL" id="OAH32185.1"/>
    </source>
</evidence>
<organism evidence="4 5">
    <name type="scientific">Corynebacterium stationis</name>
    <dbReference type="NCBI Taxonomy" id="1705"/>
    <lineage>
        <taxon>Bacteria</taxon>
        <taxon>Bacillati</taxon>
        <taxon>Actinomycetota</taxon>
        <taxon>Actinomycetes</taxon>
        <taxon>Mycobacteriales</taxon>
        <taxon>Corynebacteriaceae</taxon>
        <taxon>Corynebacterium</taxon>
    </lineage>
</organism>
<reference evidence="3 6" key="3">
    <citation type="submission" date="2020-04" db="EMBL/GenBank/DDBJ databases">
        <authorList>
            <person name="Hitch T.C.A."/>
            <person name="Wylensek D."/>
            <person name="Clavel T."/>
        </authorList>
    </citation>
    <scope>NUCLEOTIDE SEQUENCE [LARGE SCALE GENOMIC DNA]</scope>
    <source>
        <strain evidence="3 6">BL-383-APC-3D</strain>
    </source>
</reference>
<comment type="caution">
    <text evidence="4">The sequence shown here is derived from an EMBL/GenBank/DDBJ whole genome shotgun (WGS) entry which is preliminary data.</text>
</comment>
<dbReference type="EMBL" id="JABAFZ010000006">
    <property type="protein sequence ID" value="NME89678.1"/>
    <property type="molecule type" value="Genomic_DNA"/>
</dbReference>
<dbReference type="Pfam" id="PF10969">
    <property type="entry name" value="DUF2771"/>
    <property type="match status" value="1"/>
</dbReference>
<feature type="transmembrane region" description="Helical" evidence="2">
    <location>
        <begin position="12"/>
        <end position="35"/>
    </location>
</feature>
<reference evidence="5" key="1">
    <citation type="submission" date="2016-02" db="EMBL/GenBank/DDBJ databases">
        <authorList>
            <person name="Kaur G."/>
            <person name="Nair G.R."/>
            <person name="Mayilraj S."/>
        </authorList>
    </citation>
    <scope>NUCLEOTIDE SEQUENCE [LARGE SCALE GENOMIC DNA]</scope>
    <source>
        <strain evidence="5">GA-15</strain>
    </source>
</reference>
<evidence type="ECO:0000313" key="5">
    <source>
        <dbReference type="Proteomes" id="UP000076947"/>
    </source>
</evidence>
<keyword evidence="2" id="KW-0812">Transmembrane</keyword>
<dbReference type="InterPro" id="IPR024495">
    <property type="entry name" value="DUF2771"/>
</dbReference>
<feature type="region of interest" description="Disordered" evidence="1">
    <location>
        <begin position="158"/>
        <end position="187"/>
    </location>
</feature>
<dbReference type="GeneID" id="78286201"/>
<gene>
    <name evidence="4" type="ORF">AYJ05_12505</name>
    <name evidence="3" type="ORF">HF853_08365</name>
</gene>
<dbReference type="STRING" id="1705.CA21670_08880"/>
<dbReference type="AlphaFoldDB" id="A0A177IVS0"/>
<dbReference type="Proteomes" id="UP000544551">
    <property type="component" value="Unassembled WGS sequence"/>
</dbReference>
<evidence type="ECO:0000313" key="3">
    <source>
        <dbReference type="EMBL" id="NME89678.1"/>
    </source>
</evidence>
<keyword evidence="2" id="KW-0472">Membrane</keyword>
<evidence type="ECO:0000313" key="6">
    <source>
        <dbReference type="Proteomes" id="UP000544551"/>
    </source>
</evidence>
<keyword evidence="2" id="KW-1133">Transmembrane helix</keyword>
<feature type="compositionally biased region" description="Acidic residues" evidence="1">
    <location>
        <begin position="177"/>
        <end position="187"/>
    </location>
</feature>
<evidence type="ECO:0000256" key="1">
    <source>
        <dbReference type="SAM" id="MobiDB-lite"/>
    </source>
</evidence>
<accession>A0A177IVS0</accession>
<dbReference type="OrthoDB" id="4424536at2"/>
<dbReference type="Proteomes" id="UP000076947">
    <property type="component" value="Unassembled WGS sequence"/>
</dbReference>